<dbReference type="PANTHER" id="PTHR13266:SF1">
    <property type="entry name" value="PROTEASOME INHIBITOR PI31 SUBUNIT"/>
    <property type="match status" value="1"/>
</dbReference>
<feature type="compositionally biased region" description="Basic and acidic residues" evidence="4">
    <location>
        <begin position="253"/>
        <end position="270"/>
    </location>
</feature>
<evidence type="ECO:0000256" key="3">
    <source>
        <dbReference type="ARBA" id="ARBA00022942"/>
    </source>
</evidence>
<keyword evidence="3 6" id="KW-0647">Proteasome</keyword>
<dbReference type="InterPro" id="IPR045128">
    <property type="entry name" value="PI31-like"/>
</dbReference>
<dbReference type="InterPro" id="IPR021625">
    <property type="entry name" value="PI31_Prot_N"/>
</dbReference>
<reference evidence="6 7" key="1">
    <citation type="submission" date="2019-08" db="EMBL/GenBank/DDBJ databases">
        <authorList>
            <person name="Alioto T."/>
            <person name="Alioto T."/>
            <person name="Gomez Garrido J."/>
        </authorList>
    </citation>
    <scope>NUCLEOTIDE SEQUENCE [LARGE SCALE GENOMIC DNA]</scope>
</reference>
<gene>
    <name evidence="6" type="ORF">CINCED_3A007456</name>
</gene>
<comment type="similarity">
    <text evidence="1">Belongs to the proteasome inhibitor PI31 family.</text>
</comment>
<feature type="domain" description="PI31 proteasome regulator N-terminal" evidence="5">
    <location>
        <begin position="18"/>
        <end position="151"/>
    </location>
</feature>
<sequence length="277" mass="32293">MTENYPKFWSLTFDMFKKDVKKVEDNLIILVHWVMLKNDFQMLGLKNEENESKIDENEEATDNLPPNWSQNITYKFRYIRNKQLFLLNGIKTGDILIFNFYNVMTKKVSSTSFGDINDIVQMMNDMTHNNDEKKKFNVVVDLLEKDLIEPMQLENEEKKVVSTQTDSVDSNLSSIEVSPDLSKYFNRRMGMRNSGSQPYGLPDLDPLGRTFPGSGGMLFDPFRRSRVPRVSPFPARNPLARFDQINPGFGDDYGNRDIRPPYPDHIRPPDFDDDMYM</sequence>
<evidence type="ECO:0000256" key="4">
    <source>
        <dbReference type="SAM" id="MobiDB-lite"/>
    </source>
</evidence>
<accession>A0A5E4NRI0</accession>
<dbReference type="PANTHER" id="PTHR13266">
    <property type="entry name" value="PROTEASOME INHIBITOR"/>
    <property type="match status" value="1"/>
</dbReference>
<dbReference type="Gene3D" id="3.40.1000.30">
    <property type="match status" value="1"/>
</dbReference>
<dbReference type="GO" id="GO:0000502">
    <property type="term" value="C:proteasome complex"/>
    <property type="evidence" value="ECO:0007669"/>
    <property type="project" value="UniProtKB-KW"/>
</dbReference>
<dbReference type="GO" id="GO:0004866">
    <property type="term" value="F:endopeptidase inhibitor activity"/>
    <property type="evidence" value="ECO:0007669"/>
    <property type="project" value="InterPro"/>
</dbReference>
<evidence type="ECO:0000313" key="6">
    <source>
        <dbReference type="EMBL" id="VVC44255.1"/>
    </source>
</evidence>
<dbReference type="AlphaFoldDB" id="A0A5E4NRI0"/>
<proteinExistence type="inferred from homology"/>
<evidence type="ECO:0000256" key="1">
    <source>
        <dbReference type="ARBA" id="ARBA00006405"/>
    </source>
</evidence>
<dbReference type="GO" id="GO:0043161">
    <property type="term" value="P:proteasome-mediated ubiquitin-dependent protein catabolic process"/>
    <property type="evidence" value="ECO:0007669"/>
    <property type="project" value="InterPro"/>
</dbReference>
<protein>
    <recommendedName>
        <fullName evidence="2">Proteasome inhibitor PI31 subunit</fullName>
    </recommendedName>
</protein>
<dbReference type="Proteomes" id="UP000325440">
    <property type="component" value="Unassembled WGS sequence"/>
</dbReference>
<feature type="region of interest" description="Disordered" evidence="4">
    <location>
        <begin position="244"/>
        <end position="277"/>
    </location>
</feature>
<name>A0A5E4NRI0_9HEMI</name>
<evidence type="ECO:0000259" key="5">
    <source>
        <dbReference type="Pfam" id="PF11566"/>
    </source>
</evidence>
<evidence type="ECO:0000256" key="2">
    <source>
        <dbReference type="ARBA" id="ARBA00015575"/>
    </source>
</evidence>
<dbReference type="EMBL" id="CABPRJ010002377">
    <property type="protein sequence ID" value="VVC44255.1"/>
    <property type="molecule type" value="Genomic_DNA"/>
</dbReference>
<dbReference type="GO" id="GO:0070628">
    <property type="term" value="F:proteasome binding"/>
    <property type="evidence" value="ECO:0007669"/>
    <property type="project" value="InterPro"/>
</dbReference>
<dbReference type="OrthoDB" id="68090at2759"/>
<organism evidence="6 7">
    <name type="scientific">Cinara cedri</name>
    <dbReference type="NCBI Taxonomy" id="506608"/>
    <lineage>
        <taxon>Eukaryota</taxon>
        <taxon>Metazoa</taxon>
        <taxon>Ecdysozoa</taxon>
        <taxon>Arthropoda</taxon>
        <taxon>Hexapoda</taxon>
        <taxon>Insecta</taxon>
        <taxon>Pterygota</taxon>
        <taxon>Neoptera</taxon>
        <taxon>Paraneoptera</taxon>
        <taxon>Hemiptera</taxon>
        <taxon>Sternorrhyncha</taxon>
        <taxon>Aphidomorpha</taxon>
        <taxon>Aphidoidea</taxon>
        <taxon>Aphididae</taxon>
        <taxon>Lachninae</taxon>
        <taxon>Cinara</taxon>
    </lineage>
</organism>
<dbReference type="Pfam" id="PF11566">
    <property type="entry name" value="PI31_Prot_N"/>
    <property type="match status" value="1"/>
</dbReference>
<evidence type="ECO:0000313" key="7">
    <source>
        <dbReference type="Proteomes" id="UP000325440"/>
    </source>
</evidence>
<keyword evidence="7" id="KW-1185">Reference proteome</keyword>